<dbReference type="AlphaFoldDB" id="A0AAV2NUY1"/>
<accession>A0AAV2NUY1</accession>
<name>A0AAV2NUY1_9HYME</name>
<organism evidence="2 3">
    <name type="scientific">Lasius platythorax</name>
    <dbReference type="NCBI Taxonomy" id="488582"/>
    <lineage>
        <taxon>Eukaryota</taxon>
        <taxon>Metazoa</taxon>
        <taxon>Ecdysozoa</taxon>
        <taxon>Arthropoda</taxon>
        <taxon>Hexapoda</taxon>
        <taxon>Insecta</taxon>
        <taxon>Pterygota</taxon>
        <taxon>Neoptera</taxon>
        <taxon>Endopterygota</taxon>
        <taxon>Hymenoptera</taxon>
        <taxon>Apocrita</taxon>
        <taxon>Aculeata</taxon>
        <taxon>Formicoidea</taxon>
        <taxon>Formicidae</taxon>
        <taxon>Formicinae</taxon>
        <taxon>Lasius</taxon>
        <taxon>Lasius</taxon>
    </lineage>
</organism>
<feature type="compositionally biased region" description="Basic and acidic residues" evidence="1">
    <location>
        <begin position="1"/>
        <end position="17"/>
    </location>
</feature>
<reference evidence="2" key="1">
    <citation type="submission" date="2024-04" db="EMBL/GenBank/DDBJ databases">
        <authorList>
            <consortium name="Molecular Ecology Group"/>
        </authorList>
    </citation>
    <scope>NUCLEOTIDE SEQUENCE</scope>
</reference>
<evidence type="ECO:0000313" key="3">
    <source>
        <dbReference type="Proteomes" id="UP001497644"/>
    </source>
</evidence>
<proteinExistence type="predicted"/>
<evidence type="ECO:0000256" key="1">
    <source>
        <dbReference type="SAM" id="MobiDB-lite"/>
    </source>
</evidence>
<sequence length="89" mass="9727">MSRKGVRDKCDDGEHGAAQRYKHRLSDPNTNVRARLSFCLSKRVSTSWSIGRRRANVAAGTIEVTSVFASSSCTWEASSKPQAAGRISL</sequence>
<feature type="region of interest" description="Disordered" evidence="1">
    <location>
        <begin position="1"/>
        <end position="26"/>
    </location>
</feature>
<gene>
    <name evidence="2" type="ORF">LPLAT_LOCUS9213</name>
</gene>
<dbReference type="Proteomes" id="UP001497644">
    <property type="component" value="Chromosome 4"/>
</dbReference>
<evidence type="ECO:0000313" key="2">
    <source>
        <dbReference type="EMBL" id="CAL1683506.1"/>
    </source>
</evidence>
<keyword evidence="3" id="KW-1185">Reference proteome</keyword>
<dbReference type="EMBL" id="OZ034827">
    <property type="protein sequence ID" value="CAL1683506.1"/>
    <property type="molecule type" value="Genomic_DNA"/>
</dbReference>
<protein>
    <submittedName>
        <fullName evidence="2">Uncharacterized protein</fullName>
    </submittedName>
</protein>